<accession>A0AAI8VBP3</accession>
<organism evidence="2 3">
    <name type="scientific">Anthostomella pinea</name>
    <dbReference type="NCBI Taxonomy" id="933095"/>
    <lineage>
        <taxon>Eukaryota</taxon>
        <taxon>Fungi</taxon>
        <taxon>Dikarya</taxon>
        <taxon>Ascomycota</taxon>
        <taxon>Pezizomycotina</taxon>
        <taxon>Sordariomycetes</taxon>
        <taxon>Xylariomycetidae</taxon>
        <taxon>Xylariales</taxon>
        <taxon>Xylariaceae</taxon>
        <taxon>Anthostomella</taxon>
    </lineage>
</organism>
<evidence type="ECO:0000313" key="3">
    <source>
        <dbReference type="Proteomes" id="UP001295740"/>
    </source>
</evidence>
<dbReference type="PANTHER" id="PTHR43735">
    <property type="entry name" value="APOPTOSIS-INDUCING FACTOR 1"/>
    <property type="match status" value="1"/>
</dbReference>
<reference evidence="2" key="1">
    <citation type="submission" date="2023-10" db="EMBL/GenBank/DDBJ databases">
        <authorList>
            <person name="Hackl T."/>
        </authorList>
    </citation>
    <scope>NUCLEOTIDE SEQUENCE</scope>
</reference>
<evidence type="ECO:0000313" key="2">
    <source>
        <dbReference type="EMBL" id="CAJ2501475.1"/>
    </source>
</evidence>
<dbReference type="GO" id="GO:0005737">
    <property type="term" value="C:cytoplasm"/>
    <property type="evidence" value="ECO:0007669"/>
    <property type="project" value="TreeGrafter"/>
</dbReference>
<dbReference type="PANTHER" id="PTHR43735:SF25">
    <property type="entry name" value="NAD(P)H DEHYDROGENASE 3"/>
    <property type="match status" value="1"/>
</dbReference>
<dbReference type="EMBL" id="CAUWAG010000003">
    <property type="protein sequence ID" value="CAJ2501475.1"/>
    <property type="molecule type" value="Genomic_DNA"/>
</dbReference>
<name>A0AAI8VBP3_9PEZI</name>
<dbReference type="InterPro" id="IPR023753">
    <property type="entry name" value="FAD/NAD-binding_dom"/>
</dbReference>
<evidence type="ECO:0000259" key="1">
    <source>
        <dbReference type="Pfam" id="PF07992"/>
    </source>
</evidence>
<dbReference type="PRINTS" id="PR00368">
    <property type="entry name" value="FADPNR"/>
</dbReference>
<dbReference type="SUPFAM" id="SSF51905">
    <property type="entry name" value="FAD/NAD(P)-binding domain"/>
    <property type="match status" value="1"/>
</dbReference>
<keyword evidence="3" id="KW-1185">Reference proteome</keyword>
<dbReference type="PRINTS" id="PR00411">
    <property type="entry name" value="PNDRDTASEI"/>
</dbReference>
<dbReference type="Gene3D" id="3.50.50.100">
    <property type="match status" value="1"/>
</dbReference>
<comment type="caution">
    <text evidence="2">The sequence shown here is derived from an EMBL/GenBank/DDBJ whole genome shotgun (WGS) entry which is preliminary data.</text>
</comment>
<feature type="domain" description="FAD/NAD(P)-binding" evidence="1">
    <location>
        <begin position="9"/>
        <end position="310"/>
    </location>
</feature>
<dbReference type="GO" id="GO:0050660">
    <property type="term" value="F:flavin adenine dinucleotide binding"/>
    <property type="evidence" value="ECO:0007669"/>
    <property type="project" value="TreeGrafter"/>
</dbReference>
<proteinExistence type="predicted"/>
<protein>
    <submittedName>
        <fullName evidence="2">Uu.00g043280.m01.CDS01</fullName>
    </submittedName>
</protein>
<dbReference type="Pfam" id="PF07992">
    <property type="entry name" value="Pyr_redox_2"/>
    <property type="match status" value="1"/>
</dbReference>
<sequence>MADTATKVYEIVVLGGNFGGLGATHYLLRHTIPSLQRTNKGSLFHITLVSPNRQAYFKIGSPRTLVQPNLLPEARLWKPLSEAFAQYPSDQVTVVQAVATGLSSHERTVTVTHRGPDASVASESMIPYDALLIATGTTAPSPLWTLHEDESLTSREFEAVQKALPTAKTILVAGGGPVGIETAGELASAYPSAEITLLSGGSGLLPRVRSKIGARAQSYLQDHFGVNVVHDLRVSSTSAGGPGTGPTEVTLSDGTTRPVDLYIDATGGVPNSQFLPPGWLDVTGRINTRDAHFRVQGDAGDGVYVLGDIVAGSNNTLFDLDAMVPTVCSAVAVDLAALLSPGAQPASRPGLLGIFFGGGGSASGVPAEKEFSPMRDTMLVPMGTGGGVGMVMGWQVPSWFVRMVKSKSYLIDMFDPVVAGSKWGKA</sequence>
<dbReference type="Proteomes" id="UP001295740">
    <property type="component" value="Unassembled WGS sequence"/>
</dbReference>
<dbReference type="AlphaFoldDB" id="A0AAI8VBP3"/>
<gene>
    <name evidence="2" type="ORF">KHLLAP_LOCUS1943</name>
</gene>
<dbReference type="InterPro" id="IPR036188">
    <property type="entry name" value="FAD/NAD-bd_sf"/>
</dbReference>
<dbReference type="GO" id="GO:0004174">
    <property type="term" value="F:electron-transferring-flavoprotein dehydrogenase activity"/>
    <property type="evidence" value="ECO:0007669"/>
    <property type="project" value="TreeGrafter"/>
</dbReference>